<gene>
    <name evidence="2" type="ORF">ABII15_04425</name>
</gene>
<evidence type="ECO:0000313" key="2">
    <source>
        <dbReference type="EMBL" id="XCJ69261.1"/>
    </source>
</evidence>
<dbReference type="Gene3D" id="1.10.3450.10">
    <property type="entry name" value="TTHA0068-like"/>
    <property type="match status" value="1"/>
</dbReference>
<dbReference type="PANTHER" id="PTHR34796">
    <property type="entry name" value="EXPRESSED PROTEIN"/>
    <property type="match status" value="1"/>
</dbReference>
<feature type="region of interest" description="Disordered" evidence="1">
    <location>
        <begin position="1"/>
        <end position="43"/>
    </location>
</feature>
<name>A0AAU8IMB8_9ACTN</name>
<evidence type="ECO:0000256" key="1">
    <source>
        <dbReference type="SAM" id="MobiDB-lite"/>
    </source>
</evidence>
<dbReference type="RefSeq" id="WP_353940946.1">
    <property type="nucleotide sequence ID" value="NZ_CP159534.1"/>
</dbReference>
<accession>A0AAU8IMB8</accession>
<dbReference type="Pfam" id="PF03745">
    <property type="entry name" value="DUF309"/>
    <property type="match status" value="1"/>
</dbReference>
<organism evidence="2">
    <name type="scientific">Streptomyces tabacisoli</name>
    <dbReference type="NCBI Taxonomy" id="3156398"/>
    <lineage>
        <taxon>Bacteria</taxon>
        <taxon>Bacillati</taxon>
        <taxon>Actinomycetota</taxon>
        <taxon>Actinomycetes</taxon>
        <taxon>Kitasatosporales</taxon>
        <taxon>Streptomycetaceae</taxon>
        <taxon>Streptomyces</taxon>
    </lineage>
</organism>
<dbReference type="InterPro" id="IPR005500">
    <property type="entry name" value="DUF309"/>
</dbReference>
<feature type="compositionally biased region" description="Basic and acidic residues" evidence="1">
    <location>
        <begin position="1"/>
        <end position="26"/>
    </location>
</feature>
<dbReference type="AlphaFoldDB" id="A0AAU8IMB8"/>
<proteinExistence type="predicted"/>
<protein>
    <submittedName>
        <fullName evidence="2">DUF309 domain-containing protein</fullName>
    </submittedName>
</protein>
<dbReference type="SUPFAM" id="SSF140663">
    <property type="entry name" value="TTHA0068-like"/>
    <property type="match status" value="1"/>
</dbReference>
<sequence>MSTDRSAGRDRDDEGRARNARPRDGLGRPLPYGAAGVARQPEGGVVRTAGETVAEAQALLDAGRPFHAHEVFEDAWKSAPREQRELWRGLAQAAVGLTHAARGNATGGARLLRRGADAVDAWPGRAPAGLDVPAVTAWARSLADRVEREGRPVDAASCAPRLAR</sequence>
<dbReference type="InterPro" id="IPR023203">
    <property type="entry name" value="TTHA0068_sf"/>
</dbReference>
<reference evidence="2" key="1">
    <citation type="submission" date="2024-06" db="EMBL/GenBank/DDBJ databases">
        <title>Streptomyces sp. strain HUAS MG91 genome sequences.</title>
        <authorList>
            <person name="Mo P."/>
        </authorList>
    </citation>
    <scope>NUCLEOTIDE SEQUENCE</scope>
    <source>
        <strain evidence="2">HUAS MG91</strain>
    </source>
</reference>
<dbReference type="KEGG" id="stac:ABII15_04425"/>
<dbReference type="PANTHER" id="PTHR34796:SF1">
    <property type="entry name" value="EXPRESSED PROTEIN"/>
    <property type="match status" value="1"/>
</dbReference>
<dbReference type="EMBL" id="CP159534">
    <property type="protein sequence ID" value="XCJ69261.1"/>
    <property type="molecule type" value="Genomic_DNA"/>
</dbReference>